<dbReference type="EMBL" id="DTLI01000057">
    <property type="protein sequence ID" value="HHS51703.1"/>
    <property type="molecule type" value="Genomic_DNA"/>
</dbReference>
<dbReference type="SUPFAM" id="SSF52161">
    <property type="entry name" value="Ribosomal protein L13"/>
    <property type="match status" value="1"/>
</dbReference>
<keyword evidence="2 5" id="KW-0689">Ribosomal protein</keyword>
<dbReference type="FunFam" id="3.90.1180.10:FF:000001">
    <property type="entry name" value="50S ribosomal protein L13"/>
    <property type="match status" value="1"/>
</dbReference>
<evidence type="ECO:0000313" key="6">
    <source>
        <dbReference type="EMBL" id="HHS51703.1"/>
    </source>
</evidence>
<dbReference type="GO" id="GO:0017148">
    <property type="term" value="P:negative regulation of translation"/>
    <property type="evidence" value="ECO:0007669"/>
    <property type="project" value="TreeGrafter"/>
</dbReference>
<dbReference type="GO" id="GO:0022625">
    <property type="term" value="C:cytosolic large ribosomal subunit"/>
    <property type="evidence" value="ECO:0007669"/>
    <property type="project" value="TreeGrafter"/>
</dbReference>
<organism evidence="6">
    <name type="scientific">candidate division WOR-3 bacterium</name>
    <dbReference type="NCBI Taxonomy" id="2052148"/>
    <lineage>
        <taxon>Bacteria</taxon>
        <taxon>Bacteria division WOR-3</taxon>
    </lineage>
</organism>
<accession>A0A7C6EFA7</accession>
<name>A0A7C6EFA7_UNCW3</name>
<dbReference type="AlphaFoldDB" id="A0A7C6EFA7"/>
<dbReference type="Pfam" id="PF00572">
    <property type="entry name" value="Ribosomal_L13"/>
    <property type="match status" value="1"/>
</dbReference>
<evidence type="ECO:0000256" key="1">
    <source>
        <dbReference type="ARBA" id="ARBA00006227"/>
    </source>
</evidence>
<dbReference type="NCBIfam" id="TIGR01066">
    <property type="entry name" value="rplM_bact"/>
    <property type="match status" value="1"/>
</dbReference>
<dbReference type="GO" id="GO:0006412">
    <property type="term" value="P:translation"/>
    <property type="evidence" value="ECO:0007669"/>
    <property type="project" value="UniProtKB-UniRule"/>
</dbReference>
<comment type="similarity">
    <text evidence="1 5">Belongs to the universal ribosomal protein uL13 family.</text>
</comment>
<comment type="caution">
    <text evidence="6">The sequence shown here is derived from an EMBL/GenBank/DDBJ whole genome shotgun (WGS) entry which is preliminary data.</text>
</comment>
<dbReference type="HAMAP" id="MF_01366">
    <property type="entry name" value="Ribosomal_uL13"/>
    <property type="match status" value="1"/>
</dbReference>
<dbReference type="GO" id="GO:0003735">
    <property type="term" value="F:structural constituent of ribosome"/>
    <property type="evidence" value="ECO:0007669"/>
    <property type="project" value="InterPro"/>
</dbReference>
<dbReference type="PIRSF" id="PIRSF002181">
    <property type="entry name" value="Ribosomal_L13"/>
    <property type="match status" value="1"/>
</dbReference>
<keyword evidence="3 5" id="KW-0687">Ribonucleoprotein</keyword>
<comment type="function">
    <text evidence="5">This protein is one of the early assembly proteins of the 50S ribosomal subunit, although it is not seen to bind rRNA by itself. It is important during the early stages of 50S assembly.</text>
</comment>
<comment type="subunit">
    <text evidence="5">Part of the 50S ribosomal subunit.</text>
</comment>
<sequence>MRSFMAKAETIKRNWYLLDAKDKVLGRFASRVARILMGKDKPTFTPHIDQGDFVVVINAKYIKVTGKKLENKVYYHHTFYPGGLKQKRLKDLLKERPERVIELAVKRMLPKNRHQARRMRRLKVYADETHPHHAQSPVPIT</sequence>
<evidence type="ECO:0000256" key="4">
    <source>
        <dbReference type="ARBA" id="ARBA00035201"/>
    </source>
</evidence>
<dbReference type="InterPro" id="IPR005823">
    <property type="entry name" value="Ribosomal_uL13_bac-type"/>
</dbReference>
<evidence type="ECO:0000256" key="5">
    <source>
        <dbReference type="HAMAP-Rule" id="MF_01366"/>
    </source>
</evidence>
<dbReference type="PANTHER" id="PTHR11545:SF2">
    <property type="entry name" value="LARGE RIBOSOMAL SUBUNIT PROTEIN UL13M"/>
    <property type="match status" value="1"/>
</dbReference>
<gene>
    <name evidence="5" type="primary">rplM</name>
    <name evidence="6" type="ORF">ENW73_02390</name>
</gene>
<dbReference type="CDD" id="cd00392">
    <property type="entry name" value="Ribosomal_L13"/>
    <property type="match status" value="1"/>
</dbReference>
<proteinExistence type="inferred from homology"/>
<protein>
    <recommendedName>
        <fullName evidence="4 5">Large ribosomal subunit protein uL13</fullName>
    </recommendedName>
</protein>
<dbReference type="PANTHER" id="PTHR11545">
    <property type="entry name" value="RIBOSOMAL PROTEIN L13"/>
    <property type="match status" value="1"/>
</dbReference>
<dbReference type="GO" id="GO:0003729">
    <property type="term" value="F:mRNA binding"/>
    <property type="evidence" value="ECO:0007669"/>
    <property type="project" value="TreeGrafter"/>
</dbReference>
<reference evidence="6" key="1">
    <citation type="journal article" date="2020" name="mSystems">
        <title>Genome- and Community-Level Interaction Insights into Carbon Utilization and Element Cycling Functions of Hydrothermarchaeota in Hydrothermal Sediment.</title>
        <authorList>
            <person name="Zhou Z."/>
            <person name="Liu Y."/>
            <person name="Xu W."/>
            <person name="Pan J."/>
            <person name="Luo Z.H."/>
            <person name="Li M."/>
        </authorList>
    </citation>
    <scope>NUCLEOTIDE SEQUENCE [LARGE SCALE GENOMIC DNA]</scope>
    <source>
        <strain evidence="6">SpSt-876</strain>
    </source>
</reference>
<evidence type="ECO:0000256" key="2">
    <source>
        <dbReference type="ARBA" id="ARBA00022980"/>
    </source>
</evidence>
<dbReference type="InterPro" id="IPR036899">
    <property type="entry name" value="Ribosomal_uL13_sf"/>
</dbReference>
<dbReference type="InterPro" id="IPR005822">
    <property type="entry name" value="Ribosomal_uL13"/>
</dbReference>
<evidence type="ECO:0000256" key="3">
    <source>
        <dbReference type="ARBA" id="ARBA00023274"/>
    </source>
</evidence>
<dbReference type="Gene3D" id="3.90.1180.10">
    <property type="entry name" value="Ribosomal protein L13"/>
    <property type="match status" value="1"/>
</dbReference>